<dbReference type="RefSeq" id="WP_310275215.1">
    <property type="nucleotide sequence ID" value="NZ_JAVDWR010000002.1"/>
</dbReference>
<dbReference type="InterPro" id="IPR012910">
    <property type="entry name" value="Plug_dom"/>
</dbReference>
<dbReference type="Gene3D" id="2.60.40.1120">
    <property type="entry name" value="Carboxypeptidase-like, regulatory domain"/>
    <property type="match status" value="1"/>
</dbReference>
<evidence type="ECO:0000256" key="8">
    <source>
        <dbReference type="PROSITE-ProRule" id="PRU01360"/>
    </source>
</evidence>
<evidence type="ECO:0000256" key="10">
    <source>
        <dbReference type="SAM" id="SignalP"/>
    </source>
</evidence>
<dbReference type="Proteomes" id="UP001257909">
    <property type="component" value="Unassembled WGS sequence"/>
</dbReference>
<dbReference type="Pfam" id="PF13620">
    <property type="entry name" value="CarboxypepD_reg"/>
    <property type="match status" value="1"/>
</dbReference>
<accession>A0ABU1VWJ4</accession>
<dbReference type="PANTHER" id="PTHR30069">
    <property type="entry name" value="TONB-DEPENDENT OUTER MEMBRANE RECEPTOR"/>
    <property type="match status" value="1"/>
</dbReference>
<comment type="similarity">
    <text evidence="8 9">Belongs to the TonB-dependent receptor family.</text>
</comment>
<sequence length="806" mass="88221">MGRKTLLASLIAASLSGQVWAQSVQGTVVDEQGQPVAEAWVTVVGQNKKVKTDAAGRFEFQALQGHHTELHIEANSFAHRNFQLELPAQGMQFALSPTALEIIDVKASPFHASSTESALPVSVLAGERLKMNQQSTLGDTLKNEVGVHSNFYGSVASSPIIRGLDGPRVLITQNGLDAGDASRVGPDHSVSAEASTASQIEVLRGPATLFYGSGAIGGVVNVVDNRIPTEQVTKGEWMLQRESVNNEKLASGSAQTFIGQTGLYADVFWRDNDDYSIPGEAEVHHDDEDHDHEAGASGKVANTAATAKGFSLGSSYLLENGFVGVSFGQLKREYGIPGHSHGGHAHEGEEHAEESVYADLKQDRVQFLSELDLDLPWLQKLNSRIAYTDYQHMEIEEGLVGTTFKNRSEEARFELLHPVIADWRGGVSLHYKHSDFSAVGAEAFTPPSSTEMLAVALMEERHFGSVLLQLGARTEQVTINAADVLLPPLAAHSHDDDAHDHGHDHDHGHAAEFIRVFDVEHKFKPYSLSAGAVWDFTEGYNLGVSVSRSERAPSASELLSFGPHIGTASYEIGALFSLNDDPHAEQAIVLNRQLIEMEVANNLDLTFRKISGDIGLVLNAFYNKVDNYYYQQNTGLFAEDGHNHDHGDEEGHDHSAELPVYLFVAEDVILHGFESQLVWQIAQPYRFTVQADYIRARLDRGGDLPRTPPLRLSSELAYEGDQISADLRLTRYFKQDRVSELESATAGYNLLDASVSYHFSGALQDIVLYVKGENLTDEEARVHTSFLKDKTPLPGRSLGLGIRGQF</sequence>
<dbReference type="InterPro" id="IPR037066">
    <property type="entry name" value="Plug_dom_sf"/>
</dbReference>
<keyword evidence="3 8" id="KW-1134">Transmembrane beta strand</keyword>
<evidence type="ECO:0000313" key="14">
    <source>
        <dbReference type="Proteomes" id="UP001257909"/>
    </source>
</evidence>
<organism evidence="13 14">
    <name type="scientific">Rheinheimera soli</name>
    <dbReference type="NCBI Taxonomy" id="443616"/>
    <lineage>
        <taxon>Bacteria</taxon>
        <taxon>Pseudomonadati</taxon>
        <taxon>Pseudomonadota</taxon>
        <taxon>Gammaproteobacteria</taxon>
        <taxon>Chromatiales</taxon>
        <taxon>Chromatiaceae</taxon>
        <taxon>Rheinheimera</taxon>
    </lineage>
</organism>
<evidence type="ECO:0000256" key="1">
    <source>
        <dbReference type="ARBA" id="ARBA00004571"/>
    </source>
</evidence>
<comment type="caution">
    <text evidence="13">The sequence shown here is derived from an EMBL/GenBank/DDBJ whole genome shotgun (WGS) entry which is preliminary data.</text>
</comment>
<keyword evidence="2 8" id="KW-0813">Transport</keyword>
<feature type="signal peptide" evidence="10">
    <location>
        <begin position="1"/>
        <end position="21"/>
    </location>
</feature>
<feature type="domain" description="TonB-dependent receptor plug" evidence="12">
    <location>
        <begin position="116"/>
        <end position="219"/>
    </location>
</feature>
<dbReference type="InterPro" id="IPR000531">
    <property type="entry name" value="Beta-barrel_TonB"/>
</dbReference>
<evidence type="ECO:0000256" key="6">
    <source>
        <dbReference type="ARBA" id="ARBA00023136"/>
    </source>
</evidence>
<dbReference type="InterPro" id="IPR008969">
    <property type="entry name" value="CarboxyPept-like_regulatory"/>
</dbReference>
<dbReference type="Pfam" id="PF07715">
    <property type="entry name" value="Plug"/>
    <property type="match status" value="1"/>
</dbReference>
<keyword evidence="5 9" id="KW-0798">TonB box</keyword>
<evidence type="ECO:0000256" key="4">
    <source>
        <dbReference type="ARBA" id="ARBA00022692"/>
    </source>
</evidence>
<protein>
    <submittedName>
        <fullName evidence="13">Iron complex outermembrane receptor protein</fullName>
    </submittedName>
</protein>
<proteinExistence type="inferred from homology"/>
<keyword evidence="6 8" id="KW-0472">Membrane</keyword>
<keyword evidence="14" id="KW-1185">Reference proteome</keyword>
<keyword evidence="4 8" id="KW-0812">Transmembrane</keyword>
<dbReference type="SUPFAM" id="SSF56935">
    <property type="entry name" value="Porins"/>
    <property type="match status" value="1"/>
</dbReference>
<evidence type="ECO:0000259" key="11">
    <source>
        <dbReference type="Pfam" id="PF00593"/>
    </source>
</evidence>
<feature type="domain" description="TonB-dependent receptor-like beta-barrel" evidence="11">
    <location>
        <begin position="357"/>
        <end position="775"/>
    </location>
</feature>
<dbReference type="Pfam" id="PF00593">
    <property type="entry name" value="TonB_dep_Rec_b-barrel"/>
    <property type="match status" value="1"/>
</dbReference>
<gene>
    <name evidence="13" type="ORF">J2W69_001020</name>
</gene>
<comment type="subcellular location">
    <subcellularLocation>
        <location evidence="1 8">Cell outer membrane</location>
        <topology evidence="1 8">Multi-pass membrane protein</topology>
    </subcellularLocation>
</comment>
<dbReference type="PANTHER" id="PTHR30069:SF40">
    <property type="entry name" value="TONB-DEPENDENT RECEPTOR NMB0964-RELATED"/>
    <property type="match status" value="1"/>
</dbReference>
<evidence type="ECO:0000259" key="12">
    <source>
        <dbReference type="Pfam" id="PF07715"/>
    </source>
</evidence>
<reference evidence="13 14" key="1">
    <citation type="submission" date="2023-07" db="EMBL/GenBank/DDBJ databases">
        <title>Sorghum-associated microbial communities from plants grown in Nebraska, USA.</title>
        <authorList>
            <person name="Schachtman D."/>
        </authorList>
    </citation>
    <scope>NUCLEOTIDE SEQUENCE [LARGE SCALE GENOMIC DNA]</scope>
    <source>
        <strain evidence="13 14">4138</strain>
    </source>
</reference>
<dbReference type="SUPFAM" id="SSF49464">
    <property type="entry name" value="Carboxypeptidase regulatory domain-like"/>
    <property type="match status" value="1"/>
</dbReference>
<dbReference type="InterPro" id="IPR036942">
    <property type="entry name" value="Beta-barrel_TonB_sf"/>
</dbReference>
<keyword evidence="10" id="KW-0732">Signal</keyword>
<evidence type="ECO:0000256" key="3">
    <source>
        <dbReference type="ARBA" id="ARBA00022452"/>
    </source>
</evidence>
<dbReference type="Gene3D" id="2.170.130.10">
    <property type="entry name" value="TonB-dependent receptor, plug domain"/>
    <property type="match status" value="1"/>
</dbReference>
<keyword evidence="7 8" id="KW-0998">Cell outer membrane</keyword>
<evidence type="ECO:0000256" key="2">
    <source>
        <dbReference type="ARBA" id="ARBA00022448"/>
    </source>
</evidence>
<dbReference type="PROSITE" id="PS52016">
    <property type="entry name" value="TONB_DEPENDENT_REC_3"/>
    <property type="match status" value="1"/>
</dbReference>
<dbReference type="InterPro" id="IPR039426">
    <property type="entry name" value="TonB-dep_rcpt-like"/>
</dbReference>
<name>A0ABU1VWJ4_9GAMM</name>
<keyword evidence="13" id="KW-0675">Receptor</keyword>
<evidence type="ECO:0000256" key="5">
    <source>
        <dbReference type="ARBA" id="ARBA00023077"/>
    </source>
</evidence>
<dbReference type="Gene3D" id="2.40.170.20">
    <property type="entry name" value="TonB-dependent receptor, beta-barrel domain"/>
    <property type="match status" value="1"/>
</dbReference>
<feature type="chain" id="PRO_5047139874" evidence="10">
    <location>
        <begin position="22"/>
        <end position="806"/>
    </location>
</feature>
<evidence type="ECO:0000256" key="9">
    <source>
        <dbReference type="RuleBase" id="RU003357"/>
    </source>
</evidence>
<dbReference type="EMBL" id="JAVDWR010000002">
    <property type="protein sequence ID" value="MDR7120091.1"/>
    <property type="molecule type" value="Genomic_DNA"/>
</dbReference>
<evidence type="ECO:0000313" key="13">
    <source>
        <dbReference type="EMBL" id="MDR7120091.1"/>
    </source>
</evidence>
<evidence type="ECO:0000256" key="7">
    <source>
        <dbReference type="ARBA" id="ARBA00023237"/>
    </source>
</evidence>